<dbReference type="Gene3D" id="3.40.50.1820">
    <property type="entry name" value="alpha/beta hydrolase"/>
    <property type="match status" value="1"/>
</dbReference>
<dbReference type="PANTHER" id="PTHR43194:SF4">
    <property type="entry name" value="AB HYDROLASE-1 DOMAIN-CONTAINING PROTEIN"/>
    <property type="match status" value="1"/>
</dbReference>
<feature type="chain" id="PRO_5047257178" evidence="1">
    <location>
        <begin position="24"/>
        <end position="389"/>
    </location>
</feature>
<evidence type="ECO:0000256" key="1">
    <source>
        <dbReference type="SAM" id="SignalP"/>
    </source>
</evidence>
<dbReference type="InterPro" id="IPR050228">
    <property type="entry name" value="Carboxylesterase_BioH"/>
</dbReference>
<keyword evidence="3" id="KW-1185">Reference proteome</keyword>
<reference evidence="2 3" key="1">
    <citation type="submission" date="2023-08" db="EMBL/GenBank/DDBJ databases">
        <title>The draft genome sequence of Paracraurococcus sp. LOR1-02.</title>
        <authorList>
            <person name="Kingkaew E."/>
            <person name="Tanasupawat S."/>
        </authorList>
    </citation>
    <scope>NUCLEOTIDE SEQUENCE [LARGE SCALE GENOMIC DNA]</scope>
    <source>
        <strain evidence="2 3">LOR1-02</strain>
    </source>
</reference>
<dbReference type="CDD" id="cd12809">
    <property type="entry name" value="Esterase_713_like-2"/>
    <property type="match status" value="1"/>
</dbReference>
<dbReference type="RefSeq" id="WP_305102971.1">
    <property type="nucleotide sequence ID" value="NZ_JAUTWS010000005.1"/>
</dbReference>
<organism evidence="2 3">
    <name type="scientific">Paracraurococcus lichenis</name>
    <dbReference type="NCBI Taxonomy" id="3064888"/>
    <lineage>
        <taxon>Bacteria</taxon>
        <taxon>Pseudomonadati</taxon>
        <taxon>Pseudomonadota</taxon>
        <taxon>Alphaproteobacteria</taxon>
        <taxon>Acetobacterales</taxon>
        <taxon>Roseomonadaceae</taxon>
        <taxon>Paracraurococcus</taxon>
    </lineage>
</organism>
<dbReference type="SUPFAM" id="SSF53474">
    <property type="entry name" value="alpha/beta-Hydrolases"/>
    <property type="match status" value="1"/>
</dbReference>
<dbReference type="EMBL" id="JAUTWS010000005">
    <property type="protein sequence ID" value="MDO9708104.1"/>
    <property type="molecule type" value="Genomic_DNA"/>
</dbReference>
<feature type="signal peptide" evidence="1">
    <location>
        <begin position="1"/>
        <end position="23"/>
    </location>
</feature>
<sequence>MHPIRTGLAAALAALLASPLCAAAQGNPPPATLPSSVPAVESNVARQGYFYVGGRYAGEPGREVMLGQIYVEVWAPREVKHPYPLVLFHGASSTGTTWMQTPDGRKGWAHLFVDMGYIVYITDQPARGRSAYQAALQGRQIAATVAGTERNNTNAREAGTWPQAKLHTQYPGEGPDRGRKGNPVFDAGFARSVPYLASNHETQDLVQQAGAALLDRIGPAILVTHSQAGPFGWLLADARPNLVKGIVAIEPSGPPFENQVNATGRARPWGPADIRLTYDPPVTDPAQLAVERQAEPEAPNLVPCWLQSGPPRSLPNLRGIPVAIITGEASYHAPYDHCTARYLAQAGVAVEHIRLEARGIHGNGHGIPSELNNVQTARLVDDWLGAKLR</sequence>
<evidence type="ECO:0000313" key="3">
    <source>
        <dbReference type="Proteomes" id="UP001243009"/>
    </source>
</evidence>
<keyword evidence="2" id="KW-0378">Hydrolase</keyword>
<protein>
    <submittedName>
        <fullName evidence="2">Alpha/beta hydrolase</fullName>
    </submittedName>
</protein>
<dbReference type="PANTHER" id="PTHR43194">
    <property type="entry name" value="HYDROLASE ALPHA/BETA FOLD FAMILY"/>
    <property type="match status" value="1"/>
</dbReference>
<accession>A0ABT9DW32</accession>
<dbReference type="Proteomes" id="UP001243009">
    <property type="component" value="Unassembled WGS sequence"/>
</dbReference>
<comment type="caution">
    <text evidence="2">The sequence shown here is derived from an EMBL/GenBank/DDBJ whole genome shotgun (WGS) entry which is preliminary data.</text>
</comment>
<proteinExistence type="predicted"/>
<dbReference type="GO" id="GO:0016787">
    <property type="term" value="F:hydrolase activity"/>
    <property type="evidence" value="ECO:0007669"/>
    <property type="project" value="UniProtKB-KW"/>
</dbReference>
<dbReference type="InterPro" id="IPR029058">
    <property type="entry name" value="AB_hydrolase_fold"/>
</dbReference>
<name>A0ABT9DW32_9PROT</name>
<gene>
    <name evidence="2" type="ORF">Q7A36_07115</name>
</gene>
<evidence type="ECO:0000313" key="2">
    <source>
        <dbReference type="EMBL" id="MDO9708104.1"/>
    </source>
</evidence>
<keyword evidence="1" id="KW-0732">Signal</keyword>